<evidence type="ECO:0000259" key="6">
    <source>
        <dbReference type="Pfam" id="PF01509"/>
    </source>
</evidence>
<evidence type="ECO:0000313" key="7">
    <source>
        <dbReference type="EMBL" id="PYF43589.1"/>
    </source>
</evidence>
<name>A0A318UCT9_9BACT</name>
<comment type="catalytic activity">
    <reaction evidence="1">
        <text>uridine(55) in tRNA = pseudouridine(55) in tRNA</text>
        <dbReference type="Rhea" id="RHEA:42532"/>
        <dbReference type="Rhea" id="RHEA-COMP:10101"/>
        <dbReference type="Rhea" id="RHEA-COMP:10102"/>
        <dbReference type="ChEBI" id="CHEBI:65314"/>
        <dbReference type="ChEBI" id="CHEBI:65315"/>
        <dbReference type="EC" id="5.4.99.25"/>
    </reaction>
</comment>
<organism evidence="7 8">
    <name type="scientific">Metamycoplasma alkalescens</name>
    <dbReference type="NCBI Taxonomy" id="45363"/>
    <lineage>
        <taxon>Bacteria</taxon>
        <taxon>Bacillati</taxon>
        <taxon>Mycoplasmatota</taxon>
        <taxon>Mycoplasmoidales</taxon>
        <taxon>Metamycoplasmataceae</taxon>
        <taxon>Metamycoplasma</taxon>
    </lineage>
</organism>
<dbReference type="AlphaFoldDB" id="A0A318UCT9"/>
<dbReference type="Proteomes" id="UP000247715">
    <property type="component" value="Unassembled WGS sequence"/>
</dbReference>
<dbReference type="PANTHER" id="PTHR13767:SF2">
    <property type="entry name" value="PSEUDOURIDYLATE SYNTHASE TRUB1"/>
    <property type="match status" value="1"/>
</dbReference>
<dbReference type="SUPFAM" id="SSF55120">
    <property type="entry name" value="Pseudouridine synthase"/>
    <property type="match status" value="1"/>
</dbReference>
<dbReference type="InterPro" id="IPR002501">
    <property type="entry name" value="PsdUridine_synth_N"/>
</dbReference>
<evidence type="ECO:0000256" key="2">
    <source>
        <dbReference type="ARBA" id="ARBA00005642"/>
    </source>
</evidence>
<dbReference type="InterPro" id="IPR014780">
    <property type="entry name" value="tRNA_psdUridine_synth_TruB"/>
</dbReference>
<evidence type="ECO:0000256" key="1">
    <source>
        <dbReference type="ARBA" id="ARBA00000385"/>
    </source>
</evidence>
<dbReference type="GO" id="GO:1990481">
    <property type="term" value="P:mRNA pseudouridine synthesis"/>
    <property type="evidence" value="ECO:0007669"/>
    <property type="project" value="TreeGrafter"/>
</dbReference>
<dbReference type="EMBL" id="QKLP01000003">
    <property type="protein sequence ID" value="PYF43589.1"/>
    <property type="molecule type" value="Genomic_DNA"/>
</dbReference>
<protein>
    <recommendedName>
        <fullName evidence="3">tRNA pseudouridine(55) synthase</fullName>
        <ecNumber evidence="3">5.4.99.25</ecNumber>
    </recommendedName>
</protein>
<dbReference type="InterPro" id="IPR020103">
    <property type="entry name" value="PsdUridine_synth_cat_dom_sf"/>
</dbReference>
<dbReference type="RefSeq" id="WP_110858179.1">
    <property type="nucleotide sequence ID" value="NZ_LS991949.1"/>
</dbReference>
<dbReference type="NCBIfam" id="TIGR00431">
    <property type="entry name" value="TruB"/>
    <property type="match status" value="1"/>
</dbReference>
<dbReference type="GO" id="GO:0160148">
    <property type="term" value="F:tRNA pseudouridine(55) synthase activity"/>
    <property type="evidence" value="ECO:0007669"/>
    <property type="project" value="UniProtKB-EC"/>
</dbReference>
<gene>
    <name evidence="7" type="ORF">BCF88_10313</name>
</gene>
<evidence type="ECO:0000256" key="5">
    <source>
        <dbReference type="ARBA" id="ARBA00023235"/>
    </source>
</evidence>
<accession>A0A318UCT9</accession>
<dbReference type="GO" id="GO:0006400">
    <property type="term" value="P:tRNA modification"/>
    <property type="evidence" value="ECO:0007669"/>
    <property type="project" value="TreeGrafter"/>
</dbReference>
<evidence type="ECO:0000256" key="4">
    <source>
        <dbReference type="ARBA" id="ARBA00022694"/>
    </source>
</evidence>
<keyword evidence="4" id="KW-0819">tRNA processing</keyword>
<dbReference type="EC" id="5.4.99.25" evidence="3"/>
<dbReference type="GO" id="GO:0003723">
    <property type="term" value="F:RNA binding"/>
    <property type="evidence" value="ECO:0007669"/>
    <property type="project" value="InterPro"/>
</dbReference>
<dbReference type="Pfam" id="PF01509">
    <property type="entry name" value="TruB_N"/>
    <property type="match status" value="1"/>
</dbReference>
<reference evidence="7 8" key="1">
    <citation type="submission" date="2018-06" db="EMBL/GenBank/DDBJ databases">
        <title>Genomic Encyclopedia of Archaeal and Bacterial Type Strains, Phase II (KMG-II): from individual species to whole genera.</title>
        <authorList>
            <person name="Goeker M."/>
        </authorList>
    </citation>
    <scope>NUCLEOTIDE SEQUENCE [LARGE SCALE GENOMIC DNA]</scope>
    <source>
        <strain evidence="7 8">ATCC 29103</strain>
    </source>
</reference>
<feature type="domain" description="Pseudouridine synthase II N-terminal" evidence="6">
    <location>
        <begin position="23"/>
        <end position="171"/>
    </location>
</feature>
<dbReference type="PANTHER" id="PTHR13767">
    <property type="entry name" value="TRNA-PSEUDOURIDINE SYNTHASE"/>
    <property type="match status" value="1"/>
</dbReference>
<sequence length="290" mass="33643">MFFKINKKRGESSFFAIKEFARKNKIKKIGHSGTLDPLASGLLIVATDEDTKVLSQLVNDTKEYYVEATLHCHSRSYDEGEEITYFENKQKITKTELENALAQMKLQTKQIPPIFSAKKVNGQRSYQLARKNLEINLEPCEIKIYELKLIDFNFEKQTFSFRTKVSKGTYIRSLVHDIGIFLNTDAVVNVLKREAIGNIRLNETLTYEEIVDINAIFNVKLYALDDFELRQIKSKEIFLDRFKNVNDRAIFIHNDKIIGWGKIENGLIKFEKILFSRIFLTPKLGGKNEQ</sequence>
<proteinExistence type="inferred from homology"/>
<evidence type="ECO:0000256" key="3">
    <source>
        <dbReference type="ARBA" id="ARBA00012787"/>
    </source>
</evidence>
<comment type="caution">
    <text evidence="7">The sequence shown here is derived from an EMBL/GenBank/DDBJ whole genome shotgun (WGS) entry which is preliminary data.</text>
</comment>
<keyword evidence="5" id="KW-0413">Isomerase</keyword>
<comment type="similarity">
    <text evidence="2">Belongs to the pseudouridine synthase TruB family. Type 1 subfamily.</text>
</comment>
<evidence type="ECO:0000313" key="8">
    <source>
        <dbReference type="Proteomes" id="UP000247715"/>
    </source>
</evidence>
<dbReference type="Gene3D" id="3.30.2350.10">
    <property type="entry name" value="Pseudouridine synthase"/>
    <property type="match status" value="1"/>
</dbReference>